<protein>
    <submittedName>
        <fullName evidence="2">TraB family protein</fullName>
    </submittedName>
</protein>
<dbReference type="InterPro" id="IPR047111">
    <property type="entry name" value="YbaP-like"/>
</dbReference>
<gene>
    <name evidence="2" type="ORF">PSJ8397_02638</name>
</gene>
<feature type="chain" id="PRO_5012486764" evidence="1">
    <location>
        <begin position="21"/>
        <end position="331"/>
    </location>
</feature>
<accession>A0A1Y5SWT5</accession>
<feature type="signal peptide" evidence="1">
    <location>
        <begin position="1"/>
        <end position="20"/>
    </location>
</feature>
<dbReference type="CDD" id="cd14789">
    <property type="entry name" value="Tiki"/>
    <property type="match status" value="1"/>
</dbReference>
<proteinExistence type="predicted"/>
<dbReference type="InterPro" id="IPR002816">
    <property type="entry name" value="TraB/PrgY/GumN_fam"/>
</dbReference>
<dbReference type="PANTHER" id="PTHR40590">
    <property type="entry name" value="CYTOPLASMIC PROTEIN-RELATED"/>
    <property type="match status" value="1"/>
</dbReference>
<dbReference type="Pfam" id="PF01963">
    <property type="entry name" value="TraB_PrgY_gumN"/>
    <property type="match status" value="1"/>
</dbReference>
<dbReference type="RefSeq" id="WP_085865032.1">
    <property type="nucleotide sequence ID" value="NZ_FWFT01000004.1"/>
</dbReference>
<sequence>MLRLFKLALIAMCLPAAAQAQCTGPSFADTLSPAQQADLDQRAADTAYGTGLIWQAEKDGTTLIIAGTMHLPDPRHATLRDRLRPALEAADLLLVEATLQDQTNMQLYMAENPDLMAITDGPTLPEALPPDTWDAIVEAAAARSIPGFMAAKMQPWFLAMTLAMPPCAVMQMARGEGGLDALLMQDAASLGLPTAPLEPWEDMFALLSGGTFEDQIEALQLALFDPADQNALIVALTEFYFSEQTALSWHINSFTQDLIDGLDPATFEAQMTQLEEDLLFARNANWIPVIEAAATQHDKIVVAFGAAHLITDRGVLALLAQRGWHITRQTP</sequence>
<dbReference type="Proteomes" id="UP000193623">
    <property type="component" value="Unassembled WGS sequence"/>
</dbReference>
<organism evidence="2 3">
    <name type="scientific">Pseudooctadecabacter jejudonensis</name>
    <dbReference type="NCBI Taxonomy" id="1391910"/>
    <lineage>
        <taxon>Bacteria</taxon>
        <taxon>Pseudomonadati</taxon>
        <taxon>Pseudomonadota</taxon>
        <taxon>Alphaproteobacteria</taxon>
        <taxon>Rhodobacterales</taxon>
        <taxon>Paracoccaceae</taxon>
        <taxon>Pseudooctadecabacter</taxon>
    </lineage>
</organism>
<keyword evidence="3" id="KW-1185">Reference proteome</keyword>
<reference evidence="2 3" key="1">
    <citation type="submission" date="2017-03" db="EMBL/GenBank/DDBJ databases">
        <authorList>
            <person name="Afonso C.L."/>
            <person name="Miller P.J."/>
            <person name="Scott M.A."/>
            <person name="Spackman E."/>
            <person name="Goraichik I."/>
            <person name="Dimitrov K.M."/>
            <person name="Suarez D.L."/>
            <person name="Swayne D.E."/>
        </authorList>
    </citation>
    <scope>NUCLEOTIDE SEQUENCE [LARGE SCALE GENOMIC DNA]</scope>
    <source>
        <strain evidence="2 3">CECT 8397</strain>
    </source>
</reference>
<keyword evidence="1" id="KW-0732">Signal</keyword>
<dbReference type="PANTHER" id="PTHR40590:SF1">
    <property type="entry name" value="CYTOPLASMIC PROTEIN"/>
    <property type="match status" value="1"/>
</dbReference>
<evidence type="ECO:0000313" key="3">
    <source>
        <dbReference type="Proteomes" id="UP000193623"/>
    </source>
</evidence>
<evidence type="ECO:0000313" key="2">
    <source>
        <dbReference type="EMBL" id="SLN50532.1"/>
    </source>
</evidence>
<evidence type="ECO:0000256" key="1">
    <source>
        <dbReference type="SAM" id="SignalP"/>
    </source>
</evidence>
<dbReference type="OrthoDB" id="9806326at2"/>
<dbReference type="AlphaFoldDB" id="A0A1Y5SWT5"/>
<name>A0A1Y5SWT5_9RHOB</name>
<dbReference type="EMBL" id="FWFT01000004">
    <property type="protein sequence ID" value="SLN50532.1"/>
    <property type="molecule type" value="Genomic_DNA"/>
</dbReference>